<gene>
    <name evidence="1" type="ORF">CCAX7_11250</name>
</gene>
<sequence>MLKYIPIFASAAALWFLINTIYSMSTNNTHTNWQLGEIAGCLIVLIFGVKHAYKTHH</sequence>
<reference evidence="1 2" key="1">
    <citation type="journal article" date="2019" name="Int. J. Syst. Evol. Microbiol.">
        <title>Capsulimonas corticalis gen. nov., sp. nov., an aerobic capsulated bacterium, of a novel bacterial order, Capsulimonadales ord. nov., of the class Armatimonadia of the phylum Armatimonadetes.</title>
        <authorList>
            <person name="Li J."/>
            <person name="Kudo C."/>
            <person name="Tonouchi A."/>
        </authorList>
    </citation>
    <scope>NUCLEOTIDE SEQUENCE [LARGE SCALE GENOMIC DNA]</scope>
    <source>
        <strain evidence="1 2">AX-7</strain>
    </source>
</reference>
<keyword evidence="2" id="KW-1185">Reference proteome</keyword>
<proteinExistence type="predicted"/>
<organism evidence="1 2">
    <name type="scientific">Capsulimonas corticalis</name>
    <dbReference type="NCBI Taxonomy" id="2219043"/>
    <lineage>
        <taxon>Bacteria</taxon>
        <taxon>Bacillati</taxon>
        <taxon>Armatimonadota</taxon>
        <taxon>Armatimonadia</taxon>
        <taxon>Capsulimonadales</taxon>
        <taxon>Capsulimonadaceae</taxon>
        <taxon>Capsulimonas</taxon>
    </lineage>
</organism>
<accession>A0A402CUT3</accession>
<protein>
    <submittedName>
        <fullName evidence="1">Uncharacterized protein</fullName>
    </submittedName>
</protein>
<dbReference type="Proteomes" id="UP000287394">
    <property type="component" value="Chromosome"/>
</dbReference>
<name>A0A402CUT3_9BACT</name>
<dbReference type="RefSeq" id="WP_165864144.1">
    <property type="nucleotide sequence ID" value="NZ_AP025739.1"/>
</dbReference>
<dbReference type="EMBL" id="AP025739">
    <property type="protein sequence ID" value="BDI29074.1"/>
    <property type="molecule type" value="Genomic_DNA"/>
</dbReference>
<evidence type="ECO:0000313" key="2">
    <source>
        <dbReference type="Proteomes" id="UP000287394"/>
    </source>
</evidence>
<dbReference type="AlphaFoldDB" id="A0A402CUT3"/>
<dbReference type="KEGG" id="ccot:CCAX7_11250"/>
<evidence type="ECO:0000313" key="1">
    <source>
        <dbReference type="EMBL" id="BDI29074.1"/>
    </source>
</evidence>